<organism evidence="2 3">
    <name type="scientific">Gossypium barbadense</name>
    <name type="common">Sea Island cotton</name>
    <name type="synonym">Hibiscus barbadensis</name>
    <dbReference type="NCBI Taxonomy" id="3634"/>
    <lineage>
        <taxon>Eukaryota</taxon>
        <taxon>Viridiplantae</taxon>
        <taxon>Streptophyta</taxon>
        <taxon>Embryophyta</taxon>
        <taxon>Tracheophyta</taxon>
        <taxon>Spermatophyta</taxon>
        <taxon>Magnoliopsida</taxon>
        <taxon>eudicotyledons</taxon>
        <taxon>Gunneridae</taxon>
        <taxon>Pentapetalae</taxon>
        <taxon>rosids</taxon>
        <taxon>malvids</taxon>
        <taxon>Malvales</taxon>
        <taxon>Malvaceae</taxon>
        <taxon>Malvoideae</taxon>
        <taxon>Gossypium</taxon>
    </lineage>
</organism>
<evidence type="ECO:0000313" key="3">
    <source>
        <dbReference type="Proteomes" id="UP000327439"/>
    </source>
</evidence>
<gene>
    <name evidence="2" type="ORF">ES319_D05G374100v1</name>
</gene>
<feature type="compositionally biased region" description="Basic and acidic residues" evidence="1">
    <location>
        <begin position="11"/>
        <end position="22"/>
    </location>
</feature>
<sequence>MTSYALSPSDLVDRRDSRRQPRDLPGVFDSLRSMISK</sequence>
<accession>A0A5J5RML6</accession>
<evidence type="ECO:0000313" key="2">
    <source>
        <dbReference type="EMBL" id="KAB2032443.1"/>
    </source>
</evidence>
<protein>
    <submittedName>
        <fullName evidence="2">Uncharacterized protein</fullName>
    </submittedName>
</protein>
<proteinExistence type="predicted"/>
<keyword evidence="3" id="KW-1185">Reference proteome</keyword>
<dbReference type="Proteomes" id="UP000327439">
    <property type="component" value="Chromosome D05"/>
</dbReference>
<dbReference type="AlphaFoldDB" id="A0A5J5RML6"/>
<feature type="region of interest" description="Disordered" evidence="1">
    <location>
        <begin position="1"/>
        <end position="37"/>
    </location>
</feature>
<dbReference type="EMBL" id="CM018219">
    <property type="protein sequence ID" value="KAB2032443.1"/>
    <property type="molecule type" value="Genomic_DNA"/>
</dbReference>
<reference evidence="3" key="1">
    <citation type="journal article" date="2020" name="Nat. Genet.">
        <title>Genomic diversifications of five Gossypium allopolyploid species and their impact on cotton improvement.</title>
        <authorList>
            <person name="Chen Z.J."/>
            <person name="Sreedasyam A."/>
            <person name="Ando A."/>
            <person name="Song Q."/>
            <person name="De Santiago L.M."/>
            <person name="Hulse-Kemp A.M."/>
            <person name="Ding M."/>
            <person name="Ye W."/>
            <person name="Kirkbride R.C."/>
            <person name="Jenkins J."/>
            <person name="Plott C."/>
            <person name="Lovell J."/>
            <person name="Lin Y.M."/>
            <person name="Vaughn R."/>
            <person name="Liu B."/>
            <person name="Simpson S."/>
            <person name="Scheffler B.E."/>
            <person name="Wen L."/>
            <person name="Saski C.A."/>
            <person name="Grover C.E."/>
            <person name="Hu G."/>
            <person name="Conover J.L."/>
            <person name="Carlson J.W."/>
            <person name="Shu S."/>
            <person name="Boston L.B."/>
            <person name="Williams M."/>
            <person name="Peterson D.G."/>
            <person name="McGee K."/>
            <person name="Jones D.C."/>
            <person name="Wendel J.F."/>
            <person name="Stelly D.M."/>
            <person name="Grimwood J."/>
            <person name="Schmutz J."/>
        </authorList>
    </citation>
    <scope>NUCLEOTIDE SEQUENCE [LARGE SCALE GENOMIC DNA]</scope>
    <source>
        <strain evidence="3">cv. 3-79</strain>
    </source>
</reference>
<evidence type="ECO:0000256" key="1">
    <source>
        <dbReference type="SAM" id="MobiDB-lite"/>
    </source>
</evidence>
<name>A0A5J5RML6_GOSBA</name>